<dbReference type="EMBL" id="GBHO01000296">
    <property type="protein sequence ID" value="JAG43308.1"/>
    <property type="molecule type" value="Transcribed_RNA"/>
</dbReference>
<reference evidence="2" key="2">
    <citation type="submission" date="2014-07" db="EMBL/GenBank/DDBJ databases">
        <authorList>
            <person name="Hull J."/>
        </authorList>
    </citation>
    <scope>NUCLEOTIDE SEQUENCE</scope>
</reference>
<reference evidence="2" key="1">
    <citation type="journal article" date="2014" name="PLoS ONE">
        <title>Transcriptome-Based Identification of ABC Transporters in the Western Tarnished Plant Bug Lygus hesperus.</title>
        <authorList>
            <person name="Hull J.J."/>
            <person name="Chaney K."/>
            <person name="Geib S.M."/>
            <person name="Fabrick J.A."/>
            <person name="Brent C.S."/>
            <person name="Walsh D."/>
            <person name="Lavine L.C."/>
        </authorList>
    </citation>
    <scope>NUCLEOTIDE SEQUENCE</scope>
</reference>
<feature type="compositionally biased region" description="Basic residues" evidence="1">
    <location>
        <begin position="85"/>
        <end position="101"/>
    </location>
</feature>
<keyword evidence="2" id="KW-0966">Cell projection</keyword>
<protein>
    <submittedName>
        <fullName evidence="2">Flagellin B</fullName>
    </submittedName>
</protein>
<evidence type="ECO:0000256" key="1">
    <source>
        <dbReference type="SAM" id="MobiDB-lite"/>
    </source>
</evidence>
<accession>A0A0A9ZHJ3</accession>
<proteinExistence type="predicted"/>
<sequence>CSPTSLQKIFADVLPLNFVLITDQQPTTTWSTPQPLDPQPRPQLYYLRLAHADPEWIMLQQAAKPPTAPPYIPTPIAILEERKQKGPKKTHRGIRKNKLPKALKQLKRNMTALSIDNFIQGKENKDPQPPSTSSHP</sequence>
<feature type="region of interest" description="Disordered" evidence="1">
    <location>
        <begin position="116"/>
        <end position="136"/>
    </location>
</feature>
<feature type="region of interest" description="Disordered" evidence="1">
    <location>
        <begin position="81"/>
        <end position="101"/>
    </location>
</feature>
<evidence type="ECO:0000313" key="2">
    <source>
        <dbReference type="EMBL" id="JAG43308.1"/>
    </source>
</evidence>
<organism evidence="2">
    <name type="scientific">Lygus hesperus</name>
    <name type="common">Western plant bug</name>
    <dbReference type="NCBI Taxonomy" id="30085"/>
    <lineage>
        <taxon>Eukaryota</taxon>
        <taxon>Metazoa</taxon>
        <taxon>Ecdysozoa</taxon>
        <taxon>Arthropoda</taxon>
        <taxon>Hexapoda</taxon>
        <taxon>Insecta</taxon>
        <taxon>Pterygota</taxon>
        <taxon>Neoptera</taxon>
        <taxon>Paraneoptera</taxon>
        <taxon>Hemiptera</taxon>
        <taxon>Heteroptera</taxon>
        <taxon>Panheteroptera</taxon>
        <taxon>Cimicomorpha</taxon>
        <taxon>Miridae</taxon>
        <taxon>Mirini</taxon>
        <taxon>Lygus</taxon>
    </lineage>
</organism>
<keyword evidence="2" id="KW-0969">Cilium</keyword>
<keyword evidence="2" id="KW-0282">Flagellum</keyword>
<gene>
    <name evidence="2" type="primary">flaB</name>
    <name evidence="2" type="ORF">CM83_18177</name>
</gene>
<dbReference type="AlphaFoldDB" id="A0A0A9ZHJ3"/>
<name>A0A0A9ZHJ3_LYGHE</name>
<feature type="non-terminal residue" evidence="2">
    <location>
        <position position="1"/>
    </location>
</feature>